<dbReference type="RefSeq" id="WP_125662992.1">
    <property type="nucleotide sequence ID" value="NZ_AP019308.1"/>
</dbReference>
<dbReference type="PANTHER" id="PTHR43308:SF5">
    <property type="entry name" value="S-LAYER PROTEIN _ PEPTIDOGLYCAN ENDO-BETA-N-ACETYLGLUCOSAMINIDASE"/>
    <property type="match status" value="1"/>
</dbReference>
<dbReference type="OrthoDB" id="185675at2"/>
<gene>
    <name evidence="1" type="ORF">Back11_47970</name>
</gene>
<dbReference type="InterPro" id="IPR001119">
    <property type="entry name" value="SLH_dom"/>
</dbReference>
<keyword evidence="2" id="KW-1185">Reference proteome</keyword>
<protein>
    <submittedName>
        <fullName evidence="1">Uncharacterized protein</fullName>
    </submittedName>
</protein>
<name>A0A3G9IYU3_9BACL</name>
<dbReference type="InterPro" id="IPR046776">
    <property type="entry name" value="Pectate_lyase_5"/>
</dbReference>
<proteinExistence type="predicted"/>
<organism evidence="1 2">
    <name type="scientific">Paenibacillus baekrokdamisoli</name>
    <dbReference type="NCBI Taxonomy" id="1712516"/>
    <lineage>
        <taxon>Bacteria</taxon>
        <taxon>Bacillati</taxon>
        <taxon>Bacillota</taxon>
        <taxon>Bacilli</taxon>
        <taxon>Bacillales</taxon>
        <taxon>Paenibacillaceae</taxon>
        <taxon>Paenibacillus</taxon>
    </lineage>
</organism>
<dbReference type="PANTHER" id="PTHR43308">
    <property type="entry name" value="OUTER MEMBRANE PROTEIN ALPHA-RELATED"/>
    <property type="match status" value="1"/>
</dbReference>
<dbReference type="Pfam" id="PF00395">
    <property type="entry name" value="SLH"/>
    <property type="match status" value="3"/>
</dbReference>
<dbReference type="InterPro" id="IPR051465">
    <property type="entry name" value="Cell_Envelope_Struct_Comp"/>
</dbReference>
<evidence type="ECO:0000313" key="2">
    <source>
        <dbReference type="Proteomes" id="UP000275368"/>
    </source>
</evidence>
<evidence type="ECO:0000313" key="1">
    <source>
        <dbReference type="EMBL" id="BBH23452.1"/>
    </source>
</evidence>
<dbReference type="AlphaFoldDB" id="A0A3G9IYU3"/>
<dbReference type="Pfam" id="PF20585">
    <property type="entry name" value="Pectate_lyase_5"/>
    <property type="match status" value="3"/>
</dbReference>
<dbReference type="KEGG" id="pbk:Back11_47970"/>
<accession>A0A3G9IYU3</accession>
<dbReference type="EMBL" id="AP019308">
    <property type="protein sequence ID" value="BBH23452.1"/>
    <property type="molecule type" value="Genomic_DNA"/>
</dbReference>
<dbReference type="Proteomes" id="UP000275368">
    <property type="component" value="Chromosome"/>
</dbReference>
<sequence length="1000" mass="104539">MKNKSIMKLVSSFLLVCMLLSSVSVAFGATATTTSDIKGHWAESQINAWIEKGFIKGYSDGSFKPDNTVTRAEFIALINRSFGFTEEATISFTDVASRNWAYTEVAKAVKAGYITGFTDGTIGVNKLISRQEVAVIVDRLLKLSATASAENSFKDTKLIASWAKDAVNASVAKEILKGYPADNTFRPTNSITRAEAVVTLDRAISFDKVTYNTAGTFGPATGVETVNHDVVINTAGVTLRNMIINGKLTFAAGIGSGDAVLDNVTVKGETSVQGGGENSIHFKNSVLLTITVEKKNGIVRIVAEGTTTVAQVIVNSPVIIQETDATGSGFSNVKLSDLLPEGAKVTLKGTFDNLEVDGNKISVNIPEGSVQKVTVNTTATGLILDLGKDAKIVSLILDAVAQFLGTGTIETATLNAIAKAGTTFEKQPNKILDAGVTPTPTPPTTPTTPVNVANVMSLPALKVALADSVIKTINITGDISTTEKIIVSRAVTINGGNHTVTFTGNALGWNGNYVFQVYNVTGATVFNNIKVTGADAAILVNGSNVTLTGTVDVSVNEFGGIELGKGVGVDTQPALTITGATLVNTTEVYGQPTIWEDGVDVDRVTGGNLTKVTKGSQPQYYVTAGHSLDPVANVADLPALQGALTDSTKTTINITADISTTDKIIVSRAVIINGGNHTVSFTGNELEKWNGNYVFQVYNVTGGNQVVFNNIKVSGADAAILVNGSNVKLTGAIDVSGNEFGGIELSKGVGVTTQPILTISVGAVLTNKSEIYGQPTIWEDPSNESIATISGGATLTKITKGSQPQYYVDAEKSLDPTTVAEVENSEELKTALENLTKTTIKVTADFSTAEKIIVSRAVTINGGNHAVTFTGNAVGWNGNYVFQVYNVTGETVFKNIKVTGADAAILVNGSNVTLTGTVDVSGNEFGGIELGKGVGVNSQPLLNIAGATFTNSSEKYGQPTVWEDGVDANRVTGGTLTKVPKGSQLQYYITVGNSVDPTIV</sequence>
<dbReference type="PROSITE" id="PS51272">
    <property type="entry name" value="SLH"/>
    <property type="match status" value="3"/>
</dbReference>
<reference evidence="1 2" key="1">
    <citation type="submission" date="2018-11" db="EMBL/GenBank/DDBJ databases">
        <title>Complete genome sequence of Paenibacillus baekrokdamisoli strain KCTC 33723.</title>
        <authorList>
            <person name="Kang S.W."/>
            <person name="Lee K.C."/>
            <person name="Kim K.K."/>
            <person name="Kim J.S."/>
            <person name="Kim D.S."/>
            <person name="Ko S.H."/>
            <person name="Yang S.H."/>
            <person name="Lee J.S."/>
        </authorList>
    </citation>
    <scope>NUCLEOTIDE SEQUENCE [LARGE SCALE GENOMIC DNA]</scope>
    <source>
        <strain evidence="1 2">KCTC 33723</strain>
    </source>
</reference>